<dbReference type="EMBL" id="KI913131">
    <property type="protein sequence ID" value="ETV78231.1"/>
    <property type="molecule type" value="Genomic_DNA"/>
</dbReference>
<accession>W4GG34</accession>
<dbReference type="GeneID" id="20810405"/>
<dbReference type="AlphaFoldDB" id="W4GG34"/>
<sequence>MPSNTGATHAHTDAMLMIVDKTLARRRYFREKQREHRRKVYADEAVVKAQYEHLQSVLDNLQAGRPSSVAPREASDGPLSWHSVATVFKREAHRVLKDRQSLVTQTQEYQSLIQAMQRFAMMNIPPPMSRSNDVWHSATLVADPSARNLGKEWLTQQMYHNMHEPLALLPAVKNEEEFVQFEFQSSDERDDLFTCMDRVQFTWPGTIQMFRRLVETNMKAVVEEMTSNTRLFHTITPKGTFVNLLQGHFVEADRFVMVMRQVEHDETYLCHPLQKQQHDMSWTEVRQVSPTHILLRSVGRVSHIFRPTTGFLSVDEFAALRSVDVTGIQDDQKDEYVRREMTRRWYAGFLPSRKRFMDLMHQSAIS</sequence>
<reference evidence="1" key="1">
    <citation type="submission" date="2013-12" db="EMBL/GenBank/DDBJ databases">
        <title>The Genome Sequence of Aphanomyces astaci APO3.</title>
        <authorList>
            <consortium name="The Broad Institute Genomics Platform"/>
            <person name="Russ C."/>
            <person name="Tyler B."/>
            <person name="van West P."/>
            <person name="Dieguez-Uribeondo J."/>
            <person name="Young S.K."/>
            <person name="Zeng Q."/>
            <person name="Gargeya S."/>
            <person name="Fitzgerald M."/>
            <person name="Abouelleil A."/>
            <person name="Alvarado L."/>
            <person name="Chapman S.B."/>
            <person name="Gainer-Dewar J."/>
            <person name="Goldberg J."/>
            <person name="Griggs A."/>
            <person name="Gujja S."/>
            <person name="Hansen M."/>
            <person name="Howarth C."/>
            <person name="Imamovic A."/>
            <person name="Ireland A."/>
            <person name="Larimer J."/>
            <person name="McCowan C."/>
            <person name="Murphy C."/>
            <person name="Pearson M."/>
            <person name="Poon T.W."/>
            <person name="Priest M."/>
            <person name="Roberts A."/>
            <person name="Saif S."/>
            <person name="Shea T."/>
            <person name="Sykes S."/>
            <person name="Wortman J."/>
            <person name="Nusbaum C."/>
            <person name="Birren B."/>
        </authorList>
    </citation>
    <scope>NUCLEOTIDE SEQUENCE [LARGE SCALE GENOMIC DNA]</scope>
    <source>
        <strain evidence="1">APO3</strain>
    </source>
</reference>
<dbReference type="VEuPathDB" id="FungiDB:H257_08409"/>
<dbReference type="OrthoDB" id="60666at2759"/>
<protein>
    <submittedName>
        <fullName evidence="1">Uncharacterized protein</fullName>
    </submittedName>
</protein>
<dbReference type="RefSeq" id="XP_009832568.1">
    <property type="nucleotide sequence ID" value="XM_009834266.1"/>
</dbReference>
<name>W4GG34_APHAT</name>
<evidence type="ECO:0000313" key="1">
    <source>
        <dbReference type="EMBL" id="ETV78231.1"/>
    </source>
</evidence>
<proteinExistence type="predicted"/>
<organism evidence="1">
    <name type="scientific">Aphanomyces astaci</name>
    <name type="common">Crayfish plague agent</name>
    <dbReference type="NCBI Taxonomy" id="112090"/>
    <lineage>
        <taxon>Eukaryota</taxon>
        <taxon>Sar</taxon>
        <taxon>Stramenopiles</taxon>
        <taxon>Oomycota</taxon>
        <taxon>Saprolegniomycetes</taxon>
        <taxon>Saprolegniales</taxon>
        <taxon>Verrucalvaceae</taxon>
        <taxon>Aphanomyces</taxon>
    </lineage>
</organism>
<gene>
    <name evidence="1" type="ORF">H257_08409</name>
</gene>